<feature type="compositionally biased region" description="Basic and acidic residues" evidence="1">
    <location>
        <begin position="128"/>
        <end position="142"/>
    </location>
</feature>
<protein>
    <submittedName>
        <fullName evidence="2">Uncharacterized protein</fullName>
    </submittedName>
</protein>
<evidence type="ECO:0000256" key="1">
    <source>
        <dbReference type="SAM" id="MobiDB-lite"/>
    </source>
</evidence>
<dbReference type="RefSeq" id="WP_013293174.1">
    <property type="nucleotide sequence ID" value="NC_014394.1"/>
</dbReference>
<proteinExistence type="predicted"/>
<organism evidence="2 3">
    <name type="scientific">Gallionella capsiferriformans (strain ES-2)</name>
    <name type="common">Gallionella ferruginea capsiferriformans (strain ES-2)</name>
    <dbReference type="NCBI Taxonomy" id="395494"/>
    <lineage>
        <taxon>Bacteria</taxon>
        <taxon>Pseudomonadati</taxon>
        <taxon>Pseudomonadota</taxon>
        <taxon>Betaproteobacteria</taxon>
        <taxon>Nitrosomonadales</taxon>
        <taxon>Gallionellaceae</taxon>
        <taxon>Gallionella</taxon>
    </lineage>
</organism>
<keyword evidence="3" id="KW-1185">Reference proteome</keyword>
<dbReference type="HOGENOM" id="CLU_1576220_0_0_4"/>
<evidence type="ECO:0000313" key="2">
    <source>
        <dbReference type="EMBL" id="ADL55235.1"/>
    </source>
</evidence>
<dbReference type="EMBL" id="CP002159">
    <property type="protein sequence ID" value="ADL55235.1"/>
    <property type="molecule type" value="Genomic_DNA"/>
</dbReference>
<accession>D9SFD8</accession>
<evidence type="ECO:0000313" key="3">
    <source>
        <dbReference type="Proteomes" id="UP000001235"/>
    </source>
</evidence>
<name>D9SFD8_GALCS</name>
<gene>
    <name evidence="2" type="ordered locus">Galf_1207</name>
</gene>
<dbReference type="OrthoDB" id="8753075at2"/>
<reference evidence="2 3" key="1">
    <citation type="submission" date="2010-08" db="EMBL/GenBank/DDBJ databases">
        <title>Complete sequence of Gallionella capsiferriformans ES-2.</title>
        <authorList>
            <consortium name="US DOE Joint Genome Institute"/>
            <person name="Lucas S."/>
            <person name="Copeland A."/>
            <person name="Lapidus A."/>
            <person name="Cheng J.-F."/>
            <person name="Bruce D."/>
            <person name="Goodwin L."/>
            <person name="Pitluck S."/>
            <person name="Chertkov O."/>
            <person name="Davenport K.W."/>
            <person name="Detter J.C."/>
            <person name="Han C."/>
            <person name="Tapia R."/>
            <person name="Land M."/>
            <person name="Hauser L."/>
            <person name="Chang Y.-J."/>
            <person name="Jeffries C."/>
            <person name="Kyrpides N."/>
            <person name="Ivanova N."/>
            <person name="Mikhailova N."/>
            <person name="Shelobolina E.S."/>
            <person name="Picardal F."/>
            <person name="Roden E."/>
            <person name="Emerson D."/>
            <person name="Woyke T."/>
        </authorList>
    </citation>
    <scope>NUCLEOTIDE SEQUENCE [LARGE SCALE GENOMIC DNA]</scope>
    <source>
        <strain evidence="2 3">ES-2</strain>
    </source>
</reference>
<dbReference type="AlphaFoldDB" id="D9SFD8"/>
<dbReference type="Proteomes" id="UP000001235">
    <property type="component" value="Chromosome"/>
</dbReference>
<dbReference type="KEGG" id="gca:Galf_1207"/>
<dbReference type="STRING" id="395494.Galf_1207"/>
<feature type="region of interest" description="Disordered" evidence="1">
    <location>
        <begin position="128"/>
        <end position="169"/>
    </location>
</feature>
<sequence>MKKIHAEFAYQSRELGIQIEDTLGDPPDRKTYAKVVKSLIDEFANGSEIDDVNLLAFALVDHLRFIDIPGLFSQCEQYDQGDTAKVLSMVACNDDAAGRAVIAVAASRPELARRAIITAFLYKNPKRWSEEDHSLESLQKSDEGDDEEEDQLSSGHGIDHLFDGEQNAG</sequence>